<reference evidence="16" key="1">
    <citation type="submission" date="2016-11" db="EMBL/GenBank/DDBJ databases">
        <authorList>
            <person name="Papadimitriou K."/>
        </authorList>
    </citation>
    <scope>NUCLEOTIDE SEQUENCE [LARGE SCALE GENOMIC DNA]</scope>
    <source>
        <strain evidence="16">ACA-DC 1533</strain>
    </source>
</reference>
<name>A0A1K1KSA2_9LACO</name>
<dbReference type="Pfam" id="PF02737">
    <property type="entry name" value="3HCDH_N"/>
    <property type="match status" value="1"/>
</dbReference>
<comment type="pathway">
    <text evidence="2">Lipid metabolism; butanoate metabolism.</text>
</comment>
<evidence type="ECO:0000256" key="3">
    <source>
        <dbReference type="ARBA" id="ARBA00009463"/>
    </source>
</evidence>
<organism evidence="15 16">
    <name type="scientific">Ligilactobacillus acidipiscis</name>
    <dbReference type="NCBI Taxonomy" id="89059"/>
    <lineage>
        <taxon>Bacteria</taxon>
        <taxon>Bacillati</taxon>
        <taxon>Bacillota</taxon>
        <taxon>Bacilli</taxon>
        <taxon>Lactobacillales</taxon>
        <taxon>Lactobacillaceae</taxon>
        <taxon>Ligilactobacillus</taxon>
    </lineage>
</organism>
<comment type="subcellular location">
    <subcellularLocation>
        <location evidence="1">Cytoplasm</location>
    </subcellularLocation>
</comment>
<evidence type="ECO:0000256" key="8">
    <source>
        <dbReference type="ARBA" id="ARBA00023027"/>
    </source>
</evidence>
<dbReference type="PIRSF" id="PIRSF000105">
    <property type="entry name" value="HCDH"/>
    <property type="match status" value="1"/>
</dbReference>
<dbReference type="SUPFAM" id="SSF51735">
    <property type="entry name" value="NAD(P)-binding Rossmann-fold domains"/>
    <property type="match status" value="1"/>
</dbReference>
<evidence type="ECO:0000256" key="4">
    <source>
        <dbReference type="ARBA" id="ARBA00011738"/>
    </source>
</evidence>
<feature type="binding site" evidence="12">
    <location>
        <begin position="13"/>
        <end position="18"/>
    </location>
    <ligand>
        <name>NAD(+)</name>
        <dbReference type="ChEBI" id="CHEBI:57540"/>
    </ligand>
</feature>
<protein>
    <recommendedName>
        <fullName evidence="10">L-gulonate 3-dehydrogenase</fullName>
        <ecNumber evidence="9">1.1.1.45</ecNumber>
    </recommendedName>
    <alternativeName>
        <fullName evidence="10">L-gulonate 3-dehydrogenase</fullName>
    </alternativeName>
</protein>
<evidence type="ECO:0000259" key="13">
    <source>
        <dbReference type="Pfam" id="PF00725"/>
    </source>
</evidence>
<evidence type="ECO:0000256" key="11">
    <source>
        <dbReference type="PIRSR" id="PIRSR000105-1"/>
    </source>
</evidence>
<dbReference type="GO" id="GO:0050104">
    <property type="term" value="F:L-gulonate 3-dehydrogenase activity"/>
    <property type="evidence" value="ECO:0007669"/>
    <property type="project" value="UniProtKB-EC"/>
</dbReference>
<keyword evidence="7 15" id="KW-0560">Oxidoreductase</keyword>
<dbReference type="Gene3D" id="3.40.50.720">
    <property type="entry name" value="NAD(P)-binding Rossmann-like Domain"/>
    <property type="match status" value="1"/>
</dbReference>
<dbReference type="InterPro" id="IPR022694">
    <property type="entry name" value="3-OHacyl-CoA_DH"/>
</dbReference>
<dbReference type="KEGG" id="laca:LAC1533_2319"/>
<comment type="subunit">
    <text evidence="4">Homodimer.</text>
</comment>
<accession>A0A1K1KSA2</accession>
<feature type="binding site" evidence="12">
    <location>
        <position position="127"/>
    </location>
    <ligand>
        <name>NAD(+)</name>
        <dbReference type="ChEBI" id="CHEBI:57540"/>
    </ligand>
</feature>
<evidence type="ECO:0000256" key="5">
    <source>
        <dbReference type="ARBA" id="ARBA00022490"/>
    </source>
</evidence>
<dbReference type="Gene3D" id="1.10.1040.10">
    <property type="entry name" value="N-(1-d-carboxylethyl)-l-norvaline Dehydrogenase, domain 2"/>
    <property type="match status" value="1"/>
</dbReference>
<gene>
    <name evidence="15" type="ORF">LAC1533_2319</name>
</gene>
<evidence type="ECO:0000256" key="2">
    <source>
        <dbReference type="ARBA" id="ARBA00005086"/>
    </source>
</evidence>
<dbReference type="EC" id="1.1.1.45" evidence="9"/>
<dbReference type="AlphaFoldDB" id="A0A1K1KSA2"/>
<evidence type="ECO:0000256" key="9">
    <source>
        <dbReference type="ARBA" id="ARBA00038962"/>
    </source>
</evidence>
<evidence type="ECO:0000256" key="1">
    <source>
        <dbReference type="ARBA" id="ARBA00004496"/>
    </source>
</evidence>
<dbReference type="InterPro" id="IPR036291">
    <property type="entry name" value="NAD(P)-bd_dom_sf"/>
</dbReference>
<dbReference type="InterPro" id="IPR006176">
    <property type="entry name" value="3-OHacyl-CoA_DH_NAD-bd"/>
</dbReference>
<dbReference type="Proteomes" id="UP000190935">
    <property type="component" value="Chromosome I"/>
</dbReference>
<dbReference type="InterPro" id="IPR008927">
    <property type="entry name" value="6-PGluconate_DH-like_C_sf"/>
</dbReference>
<dbReference type="GeneID" id="95350402"/>
<feature type="binding site" evidence="12">
    <location>
        <position position="100"/>
    </location>
    <ligand>
        <name>NAD(+)</name>
        <dbReference type="ChEBI" id="CHEBI:57540"/>
    </ligand>
</feature>
<dbReference type="GO" id="GO:0005737">
    <property type="term" value="C:cytoplasm"/>
    <property type="evidence" value="ECO:0007669"/>
    <property type="project" value="UniProtKB-SubCell"/>
</dbReference>
<feature type="domain" description="3-hydroxyacyl-CoA dehydrogenase C-terminal" evidence="13">
    <location>
        <begin position="195"/>
        <end position="293"/>
    </location>
</feature>
<dbReference type="GO" id="GO:0006631">
    <property type="term" value="P:fatty acid metabolic process"/>
    <property type="evidence" value="ECO:0007669"/>
    <property type="project" value="InterPro"/>
</dbReference>
<dbReference type="FunFam" id="3.40.50.720:FF:000009">
    <property type="entry name" value="Fatty oxidation complex, alpha subunit"/>
    <property type="match status" value="1"/>
</dbReference>
<keyword evidence="8 12" id="KW-0520">NAD</keyword>
<dbReference type="SUPFAM" id="SSF48179">
    <property type="entry name" value="6-phosphogluconate dehydrogenase C-terminal domain-like"/>
    <property type="match status" value="1"/>
</dbReference>
<dbReference type="PANTHER" id="PTHR48075">
    <property type="entry name" value="3-HYDROXYACYL-COA DEHYDROGENASE FAMILY PROTEIN"/>
    <property type="match status" value="1"/>
</dbReference>
<feature type="binding site" evidence="12">
    <location>
        <position position="36"/>
    </location>
    <ligand>
        <name>NAD(+)</name>
        <dbReference type="ChEBI" id="CHEBI:57540"/>
    </ligand>
</feature>
<evidence type="ECO:0000256" key="12">
    <source>
        <dbReference type="PIRSR" id="PIRSR000105-2"/>
    </source>
</evidence>
<evidence type="ECO:0000259" key="14">
    <source>
        <dbReference type="Pfam" id="PF02737"/>
    </source>
</evidence>
<feature type="binding site" evidence="12">
    <location>
        <position position="285"/>
    </location>
    <ligand>
        <name>NAD(+)</name>
        <dbReference type="ChEBI" id="CHEBI:57540"/>
    </ligand>
</feature>
<comment type="similarity">
    <text evidence="3">Belongs to the 3-hydroxyacyl-CoA dehydrogenase family.</text>
</comment>
<dbReference type="EMBL" id="LT630287">
    <property type="protein sequence ID" value="SFV41745.1"/>
    <property type="molecule type" value="Genomic_DNA"/>
</dbReference>
<evidence type="ECO:0000313" key="16">
    <source>
        <dbReference type="Proteomes" id="UP000190935"/>
    </source>
</evidence>
<feature type="domain" description="3-hydroxyacyl-CoA dehydrogenase NAD binding" evidence="14">
    <location>
        <begin position="8"/>
        <end position="190"/>
    </location>
</feature>
<dbReference type="GO" id="GO:0070403">
    <property type="term" value="F:NAD+ binding"/>
    <property type="evidence" value="ECO:0007669"/>
    <property type="project" value="InterPro"/>
</dbReference>
<feature type="site" description="Important for catalytic activity" evidence="11">
    <location>
        <position position="148"/>
    </location>
</feature>
<dbReference type="PANTHER" id="PTHR48075:SF1">
    <property type="entry name" value="LAMBDA-CRYSTALLIN HOMOLOG"/>
    <property type="match status" value="1"/>
</dbReference>
<feature type="binding site" evidence="12">
    <location>
        <position position="151"/>
    </location>
    <ligand>
        <name>NAD(+)</name>
        <dbReference type="ChEBI" id="CHEBI:57540"/>
    </ligand>
</feature>
<dbReference type="InterPro" id="IPR013328">
    <property type="entry name" value="6PGD_dom2"/>
</dbReference>
<keyword evidence="6" id="KW-0597">Phosphoprotein</keyword>
<evidence type="ECO:0000256" key="6">
    <source>
        <dbReference type="ARBA" id="ARBA00022553"/>
    </source>
</evidence>
<proteinExistence type="inferred from homology"/>
<evidence type="ECO:0000313" key="15">
    <source>
        <dbReference type="EMBL" id="SFV41745.1"/>
    </source>
</evidence>
<sequence length="319" mass="35192">MSLEDIKKITNIGAGTMGHAITLQFALKGYPVNLLDMTEEMTEEALKNGLEKIESDLRTYVKAGIITKNEIPAIMARISITTDYPDALTGADFVIESVVESMDVKKMIWQKIENLVKPQTILATNTSGLSPTEIAQYLNKPERFLVAHFYNPAHLMPLVEVVPAQKTDPNVVQTTVDLMNHIGKHAVALKKEAPGFVGNRIQAAIIRECLSIIQQDIASPETIDDIVKYSLGLRYSILGPIASADLGGLDTFNIIIGYLTHEISNAVGENPLLAQKVKEGKLGQKTGEGFYDWTGEQGKETIKYRDEQLLRALARENKN</sequence>
<evidence type="ECO:0000256" key="7">
    <source>
        <dbReference type="ARBA" id="ARBA00023002"/>
    </source>
</evidence>
<evidence type="ECO:0000256" key="10">
    <source>
        <dbReference type="ARBA" id="ARBA00042709"/>
    </source>
</evidence>
<feature type="binding site" evidence="12">
    <location>
        <position position="105"/>
    </location>
    <ligand>
        <name>NAD(+)</name>
        <dbReference type="ChEBI" id="CHEBI:57540"/>
    </ligand>
</feature>
<dbReference type="RefSeq" id="WP_079579611.1">
    <property type="nucleotide sequence ID" value="NZ_LT630287.1"/>
</dbReference>
<dbReference type="InterPro" id="IPR006108">
    <property type="entry name" value="3HC_DH_C"/>
</dbReference>
<keyword evidence="5" id="KW-0963">Cytoplasm</keyword>
<dbReference type="Pfam" id="PF00725">
    <property type="entry name" value="3HCDH"/>
    <property type="match status" value="1"/>
</dbReference>